<dbReference type="InterPro" id="IPR011547">
    <property type="entry name" value="SLC26A/SulP_dom"/>
</dbReference>
<feature type="transmembrane region" description="Helical" evidence="6">
    <location>
        <begin position="473"/>
        <end position="505"/>
    </location>
</feature>
<dbReference type="InterPro" id="IPR002645">
    <property type="entry name" value="STAS_dom"/>
</dbReference>
<evidence type="ECO:0000256" key="4">
    <source>
        <dbReference type="ARBA" id="ARBA00023136"/>
    </source>
</evidence>
<dbReference type="Gene3D" id="3.30.750.24">
    <property type="entry name" value="STAS domain"/>
    <property type="match status" value="1"/>
</dbReference>
<comment type="caution">
    <text evidence="8">The sequence shown here is derived from an EMBL/GenBank/DDBJ whole genome shotgun (WGS) entry which is preliminary data.</text>
</comment>
<dbReference type="Proteomes" id="UP000749010">
    <property type="component" value="Unassembled WGS sequence"/>
</dbReference>
<dbReference type="SUPFAM" id="SSF52091">
    <property type="entry name" value="SpoIIaa-like"/>
    <property type="match status" value="1"/>
</dbReference>
<evidence type="ECO:0000313" key="8">
    <source>
        <dbReference type="EMBL" id="NMQ29517.1"/>
    </source>
</evidence>
<dbReference type="EMBL" id="SPMY01000058">
    <property type="protein sequence ID" value="NMQ29517.1"/>
    <property type="molecule type" value="Genomic_DNA"/>
</dbReference>
<evidence type="ECO:0000256" key="2">
    <source>
        <dbReference type="ARBA" id="ARBA00022692"/>
    </source>
</evidence>
<dbReference type="CDD" id="cd07042">
    <property type="entry name" value="STAS_SulP_like_sulfate_transporter"/>
    <property type="match status" value="1"/>
</dbReference>
<dbReference type="Pfam" id="PF00916">
    <property type="entry name" value="Sulfate_transp"/>
    <property type="match status" value="1"/>
</dbReference>
<dbReference type="PANTHER" id="PTHR11814">
    <property type="entry name" value="SULFATE TRANSPORTER"/>
    <property type="match status" value="1"/>
</dbReference>
<keyword evidence="3 6" id="KW-1133">Transmembrane helix</keyword>
<feature type="compositionally biased region" description="Low complexity" evidence="5">
    <location>
        <begin position="665"/>
        <end position="686"/>
    </location>
</feature>
<accession>A0ABX1TZ12</accession>
<evidence type="ECO:0000313" key="9">
    <source>
        <dbReference type="Proteomes" id="UP000749010"/>
    </source>
</evidence>
<feature type="transmembrane region" description="Helical" evidence="6">
    <location>
        <begin position="380"/>
        <end position="399"/>
    </location>
</feature>
<name>A0ABX1TZ12_9PROT</name>
<sequence>MSDNLAAAYYKRRAMQCQPLPAALAAYQHTPVEPCRRPPKQCRSRTRGASPVDHCCFAVTISRSLRRCPIRLQTTARSGRTNRRGNRMSAIISHLNRVLPGVMPLLRYRAADWPHDIRAGLSVAAVAIPIAIAYAQLAGFSPSTGLYASILPMVVYAFAGTSRQLIIGPDAATCAMLAAVIAPLAASNSGLYLSYSIVLTLLTGLFCLSASFLRLGGLADFLARPIIIGLLNGVSLTIMIGQVGKVLGSTPEASRFFKQLMEIPHLVVTAHWPTVVLSICCAAVMFFLPRYTKVVPASLVTMALAGLAAFLFGLDDYGVALIGPVAAGLPDLVIPELHLDVVGELAASAAGLALVLFTSGMLTARSFAERNGYDIDVDREFAAFGLANIVSALSQGFAVTGADSRTAVSDANGGRTQMVSIVAALAISLLLLVGTGSLAWLPIPALGVVLLFASWHLLDFQVFKRYQLIERSAVVLGVITMLGVLAFGAIKAIMLAVTLALLMFIRKVARPDCEELVNVRGRSGLYNHKLFPDAATIDGLLLLRFCGPLVFFNANHFRAEVHRAIARQSAPVERVVLDMIAMTDVDITGIDTLGRLDSELAAKNITLVLAGRQVEFEQWLQTTKHPDAALRQRAFPTMRQAVRHWRGRNGARSSVDEAEDTRGSADAPAPVPAETVEAALEMAAAAQPPVEPKAQ</sequence>
<feature type="region of interest" description="Disordered" evidence="5">
    <location>
        <begin position="645"/>
        <end position="695"/>
    </location>
</feature>
<evidence type="ECO:0000256" key="6">
    <source>
        <dbReference type="SAM" id="Phobius"/>
    </source>
</evidence>
<feature type="domain" description="STAS" evidence="7">
    <location>
        <begin position="530"/>
        <end position="645"/>
    </location>
</feature>
<dbReference type="PROSITE" id="PS50801">
    <property type="entry name" value="STAS"/>
    <property type="match status" value="1"/>
</dbReference>
<gene>
    <name evidence="8" type="ORF">E4Q23_18135</name>
</gene>
<feature type="transmembrane region" description="Helical" evidence="6">
    <location>
        <begin position="166"/>
        <end position="186"/>
    </location>
</feature>
<protein>
    <submittedName>
        <fullName evidence="8">SulP family inorganic anion transporter</fullName>
    </submittedName>
</protein>
<feature type="transmembrane region" description="Helical" evidence="6">
    <location>
        <begin position="419"/>
        <end position="452"/>
    </location>
</feature>
<reference evidence="8 9" key="1">
    <citation type="submission" date="2019-03" db="EMBL/GenBank/DDBJ databases">
        <title>Metabolic reconstructions from genomes of highly enriched 'Candidatus Accumulibacter' and 'Candidatus Competibacter' bioreactor populations.</title>
        <authorList>
            <person name="Annavajhala M.K."/>
            <person name="Welles L."/>
            <person name="Abbas B."/>
            <person name="Sorokin D."/>
            <person name="Park H."/>
            <person name="Van Loosdrecht M."/>
            <person name="Chandran K."/>
        </authorList>
    </citation>
    <scope>NUCLEOTIDE SEQUENCE [LARGE SCALE GENOMIC DNA]</scope>
    <source>
        <strain evidence="8 9">SBR_S</strain>
    </source>
</reference>
<evidence type="ECO:0000256" key="5">
    <source>
        <dbReference type="SAM" id="MobiDB-lite"/>
    </source>
</evidence>
<comment type="subcellular location">
    <subcellularLocation>
        <location evidence="1">Membrane</location>
        <topology evidence="1">Multi-pass membrane protein</topology>
    </subcellularLocation>
</comment>
<evidence type="ECO:0000256" key="3">
    <source>
        <dbReference type="ARBA" id="ARBA00022989"/>
    </source>
</evidence>
<keyword evidence="4 6" id="KW-0472">Membrane</keyword>
<keyword evidence="2 6" id="KW-0812">Transmembrane</keyword>
<evidence type="ECO:0000259" key="7">
    <source>
        <dbReference type="PROSITE" id="PS50801"/>
    </source>
</evidence>
<dbReference type="InterPro" id="IPR001902">
    <property type="entry name" value="SLC26A/SulP_fam"/>
</dbReference>
<feature type="transmembrane region" description="Helical" evidence="6">
    <location>
        <begin position="345"/>
        <end position="368"/>
    </location>
</feature>
<feature type="transmembrane region" description="Helical" evidence="6">
    <location>
        <begin position="294"/>
        <end position="314"/>
    </location>
</feature>
<organism evidence="8 9">
    <name type="scientific">Candidatus Accumulibacter phosphatis</name>
    <dbReference type="NCBI Taxonomy" id="327160"/>
    <lineage>
        <taxon>Bacteria</taxon>
        <taxon>Pseudomonadati</taxon>
        <taxon>Pseudomonadota</taxon>
        <taxon>Betaproteobacteria</taxon>
        <taxon>Candidatus Accumulibacter</taxon>
    </lineage>
</organism>
<dbReference type="Pfam" id="PF01740">
    <property type="entry name" value="STAS"/>
    <property type="match status" value="1"/>
</dbReference>
<feature type="transmembrane region" description="Helical" evidence="6">
    <location>
        <begin position="117"/>
        <end position="137"/>
    </location>
</feature>
<evidence type="ECO:0000256" key="1">
    <source>
        <dbReference type="ARBA" id="ARBA00004141"/>
    </source>
</evidence>
<feature type="transmembrane region" description="Helical" evidence="6">
    <location>
        <begin position="192"/>
        <end position="213"/>
    </location>
</feature>
<feature type="transmembrane region" description="Helical" evidence="6">
    <location>
        <begin position="143"/>
        <end position="159"/>
    </location>
</feature>
<feature type="transmembrane region" description="Helical" evidence="6">
    <location>
        <begin position="225"/>
        <end position="243"/>
    </location>
</feature>
<dbReference type="InterPro" id="IPR036513">
    <property type="entry name" value="STAS_dom_sf"/>
</dbReference>
<proteinExistence type="predicted"/>
<feature type="transmembrane region" description="Helical" evidence="6">
    <location>
        <begin position="263"/>
        <end position="287"/>
    </location>
</feature>
<keyword evidence="9" id="KW-1185">Reference proteome</keyword>